<dbReference type="PROSITE" id="PS00383">
    <property type="entry name" value="TYR_PHOSPHATASE_1"/>
    <property type="match status" value="1"/>
</dbReference>
<keyword evidence="3 7" id="KW-0812">Transmembrane</keyword>
<accession>A0A8R1YJA0</accession>
<keyword evidence="9" id="KW-1185">Reference proteome</keyword>
<dbReference type="PROSITE" id="PS50056">
    <property type="entry name" value="TYR_PHOSPHATASE_2"/>
    <property type="match status" value="1"/>
</dbReference>
<dbReference type="InterPro" id="IPR008429">
    <property type="entry name" value="CLPTM1"/>
</dbReference>
<dbReference type="AlphaFoldDB" id="A0A2A6BA38"/>
<dbReference type="GO" id="GO:0016020">
    <property type="term" value="C:membrane"/>
    <property type="evidence" value="ECO:0000318"/>
    <property type="project" value="GO_Central"/>
</dbReference>
<feature type="transmembrane region" description="Helical" evidence="7">
    <location>
        <begin position="432"/>
        <end position="451"/>
    </location>
</feature>
<accession>A0A2A6BA38</accession>
<reference evidence="8" key="2">
    <citation type="submission" date="2022-06" db="UniProtKB">
        <authorList>
            <consortium name="EnsemblMetazoa"/>
        </authorList>
    </citation>
    <scope>IDENTIFICATION</scope>
    <source>
        <strain evidence="8">PS312</strain>
    </source>
</reference>
<dbReference type="EnsemblMetazoa" id="PPA15308.1">
    <property type="protein sequence ID" value="PPA15308.1"/>
    <property type="gene ID" value="WBGene00104862"/>
</dbReference>
<protein>
    <submittedName>
        <fullName evidence="8">Tyrosine phosphatase</fullName>
    </submittedName>
</protein>
<dbReference type="InterPro" id="IPR016130">
    <property type="entry name" value="Tyr_Pase_AS"/>
</dbReference>
<dbReference type="GO" id="GO:0012505">
    <property type="term" value="C:endomembrane system"/>
    <property type="evidence" value="ECO:0000318"/>
    <property type="project" value="GO_Central"/>
</dbReference>
<reference evidence="9" key="1">
    <citation type="journal article" date="2008" name="Nat. Genet.">
        <title>The Pristionchus pacificus genome provides a unique perspective on nematode lifestyle and parasitism.</title>
        <authorList>
            <person name="Dieterich C."/>
            <person name="Clifton S.W."/>
            <person name="Schuster L.N."/>
            <person name="Chinwalla A."/>
            <person name="Delehaunty K."/>
            <person name="Dinkelacker I."/>
            <person name="Fulton L."/>
            <person name="Fulton R."/>
            <person name="Godfrey J."/>
            <person name="Minx P."/>
            <person name="Mitreva M."/>
            <person name="Roeseler W."/>
            <person name="Tian H."/>
            <person name="Witte H."/>
            <person name="Yang S.P."/>
            <person name="Wilson R.K."/>
            <person name="Sommer R.J."/>
        </authorList>
    </citation>
    <scope>NUCLEOTIDE SEQUENCE [LARGE SCALE GENOMIC DNA]</scope>
    <source>
        <strain evidence="9">PS312</strain>
    </source>
</reference>
<evidence type="ECO:0000313" key="9">
    <source>
        <dbReference type="Proteomes" id="UP000005239"/>
    </source>
</evidence>
<dbReference type="Proteomes" id="UP000005239">
    <property type="component" value="Unassembled WGS sequence"/>
</dbReference>
<dbReference type="Gene3D" id="3.90.190.10">
    <property type="entry name" value="Protein tyrosine phosphatase superfamily"/>
    <property type="match status" value="1"/>
</dbReference>
<dbReference type="PANTHER" id="PTHR21347">
    <property type="entry name" value="CLEFT LIP AND PALATE ASSOCIATED TRANSMEMBRANE PROTEIN-RELATED"/>
    <property type="match status" value="1"/>
</dbReference>
<dbReference type="SMART" id="SM00194">
    <property type="entry name" value="PTPc"/>
    <property type="match status" value="1"/>
</dbReference>
<feature type="transmembrane region" description="Helical" evidence="7">
    <location>
        <begin position="457"/>
        <end position="477"/>
    </location>
</feature>
<comment type="similarity">
    <text evidence="2">Belongs to the CLPTM1 family.</text>
</comment>
<dbReference type="InterPro" id="IPR000242">
    <property type="entry name" value="PTP_cat"/>
</dbReference>
<feature type="region of interest" description="Disordered" evidence="6">
    <location>
        <begin position="563"/>
        <end position="664"/>
    </location>
</feature>
<evidence type="ECO:0000256" key="3">
    <source>
        <dbReference type="ARBA" id="ARBA00022692"/>
    </source>
</evidence>
<dbReference type="PRINTS" id="PR00700">
    <property type="entry name" value="PRTYPHPHTASE"/>
</dbReference>
<feature type="compositionally biased region" description="Basic and acidic residues" evidence="6">
    <location>
        <begin position="563"/>
        <end position="584"/>
    </location>
</feature>
<dbReference type="Pfam" id="PF00102">
    <property type="entry name" value="Y_phosphatase"/>
    <property type="match status" value="1"/>
</dbReference>
<evidence type="ECO:0000256" key="5">
    <source>
        <dbReference type="ARBA" id="ARBA00023136"/>
    </source>
</evidence>
<evidence type="ECO:0000256" key="2">
    <source>
        <dbReference type="ARBA" id="ARBA00009310"/>
    </source>
</evidence>
<dbReference type="SUPFAM" id="SSF52799">
    <property type="entry name" value="(Phosphotyrosine protein) phosphatases II"/>
    <property type="match status" value="1"/>
</dbReference>
<evidence type="ECO:0000256" key="6">
    <source>
        <dbReference type="SAM" id="MobiDB-lite"/>
    </source>
</evidence>
<dbReference type="InterPro" id="IPR029021">
    <property type="entry name" value="Prot-tyrosine_phosphatase-like"/>
</dbReference>
<dbReference type="FunFam" id="3.90.190.10:FF:000226">
    <property type="entry name" value="Riok-3"/>
    <property type="match status" value="1"/>
</dbReference>
<feature type="transmembrane region" description="Helical" evidence="7">
    <location>
        <begin position="309"/>
        <end position="329"/>
    </location>
</feature>
<organism evidence="8 9">
    <name type="scientific">Pristionchus pacificus</name>
    <name type="common">Parasitic nematode worm</name>
    <dbReference type="NCBI Taxonomy" id="54126"/>
    <lineage>
        <taxon>Eukaryota</taxon>
        <taxon>Metazoa</taxon>
        <taxon>Ecdysozoa</taxon>
        <taxon>Nematoda</taxon>
        <taxon>Chromadorea</taxon>
        <taxon>Rhabditida</taxon>
        <taxon>Rhabditina</taxon>
        <taxon>Diplogasteromorpha</taxon>
        <taxon>Diplogasteroidea</taxon>
        <taxon>Neodiplogasteridae</taxon>
        <taxon>Pristionchus</taxon>
    </lineage>
</organism>
<dbReference type="SMART" id="SM00404">
    <property type="entry name" value="PTPc_motif"/>
    <property type="match status" value="1"/>
</dbReference>
<dbReference type="CDD" id="cd00047">
    <property type="entry name" value="PTPc"/>
    <property type="match status" value="1"/>
</dbReference>
<dbReference type="InterPro" id="IPR003595">
    <property type="entry name" value="Tyr_Pase_cat"/>
</dbReference>
<feature type="transmembrane region" description="Helical" evidence="7">
    <location>
        <begin position="349"/>
        <end position="365"/>
    </location>
</feature>
<comment type="subcellular location">
    <subcellularLocation>
        <location evidence="1">Membrane</location>
        <topology evidence="1">Multi-pass membrane protein</topology>
    </subcellularLocation>
</comment>
<dbReference type="PROSITE" id="PS50055">
    <property type="entry name" value="TYR_PHOSPHATASE_PTP"/>
    <property type="match status" value="1"/>
</dbReference>
<dbReference type="Pfam" id="PF05602">
    <property type="entry name" value="CLPTM1"/>
    <property type="match status" value="1"/>
</dbReference>
<proteinExistence type="inferred from homology"/>
<keyword evidence="4 7" id="KW-1133">Transmembrane helix</keyword>
<keyword evidence="5 7" id="KW-0472">Membrane</keyword>
<evidence type="ECO:0000256" key="4">
    <source>
        <dbReference type="ARBA" id="ARBA00022989"/>
    </source>
</evidence>
<evidence type="ECO:0000313" key="8">
    <source>
        <dbReference type="EnsemblMetazoa" id="PPA15308.1"/>
    </source>
</evidence>
<evidence type="ECO:0000256" key="1">
    <source>
        <dbReference type="ARBA" id="ARBA00004141"/>
    </source>
</evidence>
<name>A0A2A6BA38_PRIPA</name>
<dbReference type="PANTHER" id="PTHR21347:SF14">
    <property type="entry name" value="LIPID SCRAMBLASE CLPTM1-RELATED"/>
    <property type="match status" value="1"/>
</dbReference>
<sequence length="967" mass="111324">MAEEEVLDAIAQDEQPEQVGWSGMLMAAFRAFVMVQVLSGAFHYFTGSGTGSSVNSTSAANLFTPGLHFDFYAHLSPSNNKELALREPPFWMRKDFTYDWALEEETFSQTIPTPSALLANESMYLHVFIVKANLSINPDDKNYAKASMIHGCKQLNRYMKRRYSKTSNLLTGTSAKSEEEQRKAETMTHETLNFWHPNMTISLVIDQTPWVRGSVPEPMSSALKFNKNGKKYTPVLYLNSYWNLIEDYHPINETVKEVNLTLTYAPISMWKYQLYASQEMQKNWTLGLDMSDDKDQDSMKRAMLETNPILMAVIAAVSLLHTVFEFLAFKNDIQFWKSRENFEGLSVRTVLWGIGQQLIVFLYVCDNDTNFMVKISLFIGMCIECWKVPKCFNIEVDRSTPILGFIPRVSFSLNRSYGESETSEYDNMAFRYLRWVMYPLLVGYAVYSLVYEEQKGWYSWVLSTLYGYLLMFGFVMMTPQLFINYKLKSVAHLPWRMMTYKFINTFIDDLFAWVIRMPTMYRIGCFRDDVIFLIYLYQYWAYRVDHSRVNEYGISGEELKKVEEKKEEGEARKEEKKEKSEQKAIKQTSTERFLQKGNEMRKRKVRKEDPSMPPPKPRKKKTDTIKEDGGGNADDDGTQVDTSAKRKKKSNPGGATKRKRQNTSLNENAYKAAFKEFVANSCKIGVQGLLAEFDDIKKQTQVIGATPKIAFDTNPDKNRYKDVFCVDGSRVILNGGPHDYIHANWVDVTPDKRRYICTQGPITATIDDFWRMIWQEKCKSIVMLCNIVECGKKKCEQYWPEGAGQEIKYGELTVKATTKGDFERLMTVTNLTITDGAETHELEHIIWNNWPDRGVPADTLTCFKLLERLKKLSPTVIHCSAGIGRTGTIVGLDLILSRLKSGEVKTAKEIVIDLRSKRHGSVQMDIQYLYIHRVIISLGVQRKVVKESEVKGFIDAYEALCKQRGFL</sequence>
<feature type="compositionally biased region" description="Basic residues" evidence="6">
    <location>
        <begin position="645"/>
        <end position="661"/>
    </location>
</feature>
<dbReference type="InterPro" id="IPR000387">
    <property type="entry name" value="Tyr_Pase_dom"/>
</dbReference>
<dbReference type="GO" id="GO:0004725">
    <property type="term" value="F:protein tyrosine phosphatase activity"/>
    <property type="evidence" value="ECO:0007669"/>
    <property type="project" value="InterPro"/>
</dbReference>
<gene>
    <name evidence="8" type="primary">WBGene00104862</name>
</gene>
<evidence type="ECO:0000256" key="7">
    <source>
        <dbReference type="SAM" id="Phobius"/>
    </source>
</evidence>